<evidence type="ECO:0000313" key="4">
    <source>
        <dbReference type="Proteomes" id="UP000005801"/>
    </source>
</evidence>
<dbReference type="SMART" id="SM00257">
    <property type="entry name" value="LysM"/>
    <property type="match status" value="2"/>
</dbReference>
<dbReference type="Proteomes" id="UP000005801">
    <property type="component" value="Unassembled WGS sequence"/>
</dbReference>
<evidence type="ECO:0000256" key="1">
    <source>
        <dbReference type="SAM" id="SignalP"/>
    </source>
</evidence>
<evidence type="ECO:0000259" key="2">
    <source>
        <dbReference type="PROSITE" id="PS51782"/>
    </source>
</evidence>
<dbReference type="InterPro" id="IPR018392">
    <property type="entry name" value="LysM"/>
</dbReference>
<organism evidence="3 4">
    <name type="scientific">Plesiocystis pacifica SIR-1</name>
    <dbReference type="NCBI Taxonomy" id="391625"/>
    <lineage>
        <taxon>Bacteria</taxon>
        <taxon>Pseudomonadati</taxon>
        <taxon>Myxococcota</taxon>
        <taxon>Polyangia</taxon>
        <taxon>Nannocystales</taxon>
        <taxon>Nannocystaceae</taxon>
        <taxon>Plesiocystis</taxon>
    </lineage>
</organism>
<comment type="caution">
    <text evidence="3">The sequence shown here is derived from an EMBL/GenBank/DDBJ whole genome shotgun (WGS) entry which is preliminary data.</text>
</comment>
<dbReference type="PROSITE" id="PS51782">
    <property type="entry name" value="LYSM"/>
    <property type="match status" value="1"/>
</dbReference>
<protein>
    <submittedName>
        <fullName evidence="3">LysM domain protein</fullName>
    </submittedName>
</protein>
<dbReference type="SUPFAM" id="SSF55166">
    <property type="entry name" value="Hedgehog/DD-peptidase"/>
    <property type="match status" value="1"/>
</dbReference>
<keyword evidence="1" id="KW-0732">Signal</keyword>
<evidence type="ECO:0000313" key="3">
    <source>
        <dbReference type="EMBL" id="EDM81077.1"/>
    </source>
</evidence>
<dbReference type="InterPro" id="IPR009045">
    <property type="entry name" value="Zn_M74/Hedgehog-like"/>
</dbReference>
<dbReference type="AlphaFoldDB" id="A6FZJ3"/>
<gene>
    <name evidence="3" type="ORF">PPSIR1_25896</name>
</gene>
<dbReference type="Gene3D" id="3.30.1380.10">
    <property type="match status" value="1"/>
</dbReference>
<name>A6FZJ3_9BACT</name>
<keyword evidence="4" id="KW-1185">Reference proteome</keyword>
<feature type="domain" description="LysM" evidence="2">
    <location>
        <begin position="79"/>
        <end position="126"/>
    </location>
</feature>
<feature type="signal peptide" evidence="1">
    <location>
        <begin position="1"/>
        <end position="24"/>
    </location>
</feature>
<sequence>MAMWWTVAAMASLLGASPPSPAEAEPAAATKAATAAALPAESVQGSWVEAKGIAALEVPAWQRLWEGDQTEHLDHPRWVRHEAGARETLSDVAARYGADADLLRKWNEKSLTNKRRYLKVGTALRVKAVRVPPPRRELSIVARLGDTWESLAVGYRVDVRDLKAYNDAHDEDSNVPLALGRAITVWFDPGVPWTVGRERGPEVDPAWMAAVSPGALSHGHPNKGKIVGEPCLLPDHPALYTRRFERIAHGSSYAVGVIVTAFANFRRDTGYQGEVIVGSVSRPHGRRFPPHRSHQTGRDVDIRLPLLPWFTPHVEPAEEEVDWRALWGLIDAFLATGQVEMIFLDHYMQRPLYYAALSMGATPEELDEIITWPRRDGGKGKKIIRHSKGHEGHIHVRIRCGPEEPDCRTRKGWRLRLEEKKKREAAEAAAKKSGR</sequence>
<accession>A6FZJ3</accession>
<dbReference type="EMBL" id="ABCS01000006">
    <property type="protein sequence ID" value="EDM81077.1"/>
    <property type="molecule type" value="Genomic_DNA"/>
</dbReference>
<reference evidence="3 4" key="1">
    <citation type="submission" date="2007-06" db="EMBL/GenBank/DDBJ databases">
        <authorList>
            <person name="Shimkets L."/>
            <person name="Ferriera S."/>
            <person name="Johnson J."/>
            <person name="Kravitz S."/>
            <person name="Beeson K."/>
            <person name="Sutton G."/>
            <person name="Rogers Y.-H."/>
            <person name="Friedman R."/>
            <person name="Frazier M."/>
            <person name="Venter J.C."/>
        </authorList>
    </citation>
    <scope>NUCLEOTIDE SEQUENCE [LARGE SCALE GENOMIC DNA]</scope>
    <source>
        <strain evidence="3 4">SIR-1</strain>
    </source>
</reference>
<dbReference type="eggNOG" id="COG3770">
    <property type="taxonomic scope" value="Bacteria"/>
</dbReference>
<dbReference type="CDD" id="cd00118">
    <property type="entry name" value="LysM"/>
    <property type="match status" value="1"/>
</dbReference>
<dbReference type="Pfam" id="PF01476">
    <property type="entry name" value="LysM"/>
    <property type="match status" value="2"/>
</dbReference>
<proteinExistence type="predicted"/>
<dbReference type="STRING" id="391625.PPSIR1_25896"/>
<feature type="chain" id="PRO_5002697332" evidence="1">
    <location>
        <begin position="25"/>
        <end position="435"/>
    </location>
</feature>